<keyword evidence="4" id="KW-1185">Reference proteome</keyword>
<keyword evidence="2" id="KW-0472">Membrane</keyword>
<feature type="region of interest" description="Disordered" evidence="1">
    <location>
        <begin position="56"/>
        <end position="77"/>
    </location>
</feature>
<keyword evidence="2" id="KW-0812">Transmembrane</keyword>
<dbReference type="AlphaFoldDB" id="A0A1C5HA23"/>
<evidence type="ECO:0000256" key="1">
    <source>
        <dbReference type="SAM" id="MobiDB-lite"/>
    </source>
</evidence>
<dbReference type="Proteomes" id="UP000198217">
    <property type="component" value="Chromosome I"/>
</dbReference>
<gene>
    <name evidence="3" type="ORF">GA0070609_1156</name>
</gene>
<feature type="compositionally biased region" description="Low complexity" evidence="1">
    <location>
        <begin position="68"/>
        <end position="77"/>
    </location>
</feature>
<feature type="transmembrane region" description="Helical" evidence="2">
    <location>
        <begin position="134"/>
        <end position="156"/>
    </location>
</feature>
<keyword evidence="2" id="KW-1133">Transmembrane helix</keyword>
<dbReference type="EMBL" id="LT607750">
    <property type="protein sequence ID" value="SCG42321.1"/>
    <property type="molecule type" value="Genomic_DNA"/>
</dbReference>
<evidence type="ECO:0000313" key="3">
    <source>
        <dbReference type="EMBL" id="SCG42321.1"/>
    </source>
</evidence>
<accession>A0A1C5HA23</accession>
<evidence type="ECO:0000313" key="4">
    <source>
        <dbReference type="Proteomes" id="UP000198217"/>
    </source>
</evidence>
<organism evidence="3 4">
    <name type="scientific">Micromonospora echinaurantiaca</name>
    <dbReference type="NCBI Taxonomy" id="47857"/>
    <lineage>
        <taxon>Bacteria</taxon>
        <taxon>Bacillati</taxon>
        <taxon>Actinomycetota</taxon>
        <taxon>Actinomycetes</taxon>
        <taxon>Micromonosporales</taxon>
        <taxon>Micromonosporaceae</taxon>
        <taxon>Micromonospora</taxon>
    </lineage>
</organism>
<feature type="transmembrane region" description="Helical" evidence="2">
    <location>
        <begin position="162"/>
        <end position="177"/>
    </location>
</feature>
<sequence length="212" mass="22025">MSFAEYAALARQLAELRPPAGRAGVAGRRRNLAAAADHLERRLTAQGERLDQLGRAIGQPPAIPPPTGATAAPGRPGVGAYAQVGEAPAEVDPAVELELARRCADEADRYGQRAELLARRPALLPAWSPAARAAVVHLAAAGIVALVLIAVVLIAGAALRDAGWLVAGAPVVGWLVLRRWGRPALTGPDDGQRAVLTRAALTSRAKRTSKHG</sequence>
<protein>
    <submittedName>
        <fullName evidence="3">Uncharacterized protein</fullName>
    </submittedName>
</protein>
<proteinExistence type="predicted"/>
<reference evidence="3 4" key="1">
    <citation type="submission" date="2016-06" db="EMBL/GenBank/DDBJ databases">
        <authorList>
            <person name="Kjaerup R.B."/>
            <person name="Dalgaard T.S."/>
            <person name="Juul-Madsen H.R."/>
        </authorList>
    </citation>
    <scope>NUCLEOTIDE SEQUENCE [LARGE SCALE GENOMIC DNA]</scope>
    <source>
        <strain evidence="3 4">DSM 43904</strain>
    </source>
</reference>
<name>A0A1C5HA23_9ACTN</name>
<dbReference type="RefSeq" id="WP_088992824.1">
    <property type="nucleotide sequence ID" value="NZ_LT607750.1"/>
</dbReference>
<evidence type="ECO:0000256" key="2">
    <source>
        <dbReference type="SAM" id="Phobius"/>
    </source>
</evidence>